<evidence type="ECO:0000313" key="4">
    <source>
        <dbReference type="Proteomes" id="UP001327560"/>
    </source>
</evidence>
<organism evidence="3 4">
    <name type="scientific">Canna indica</name>
    <name type="common">Indian-shot</name>
    <dbReference type="NCBI Taxonomy" id="4628"/>
    <lineage>
        <taxon>Eukaryota</taxon>
        <taxon>Viridiplantae</taxon>
        <taxon>Streptophyta</taxon>
        <taxon>Embryophyta</taxon>
        <taxon>Tracheophyta</taxon>
        <taxon>Spermatophyta</taxon>
        <taxon>Magnoliopsida</taxon>
        <taxon>Liliopsida</taxon>
        <taxon>Zingiberales</taxon>
        <taxon>Cannaceae</taxon>
        <taxon>Canna</taxon>
    </lineage>
</organism>
<dbReference type="EMBL" id="CP136897">
    <property type="protein sequence ID" value="WOL16591.1"/>
    <property type="molecule type" value="Genomic_DNA"/>
</dbReference>
<protein>
    <submittedName>
        <fullName evidence="3">Respiratory burst oxidase</fullName>
    </submittedName>
</protein>
<evidence type="ECO:0000313" key="3">
    <source>
        <dbReference type="EMBL" id="WOL16591.1"/>
    </source>
</evidence>
<sequence length="195" mass="21211">MGTAKYMDIPLGDHMAHELESIIVVGDEIHPAAEPPPPVAANAARAKSAGPSRSFARILHSQSSKIKIGFRESFRNPSGRGPGGGGERTIPSGKMTRMVSSAQMGLKGLRFLDKTSGGNEGWKAVDKRFDQLAVNGRLLKENFGRCIGEPLDLLLKYVIGINLGKSNKLSRCNKLDKKLDLDSRQFMVALEIRLN</sequence>
<dbReference type="GO" id="GO:0004601">
    <property type="term" value="F:peroxidase activity"/>
    <property type="evidence" value="ECO:0007669"/>
    <property type="project" value="InterPro"/>
</dbReference>
<dbReference type="Gene3D" id="1.10.238.10">
    <property type="entry name" value="EF-hand"/>
    <property type="match status" value="1"/>
</dbReference>
<evidence type="ECO:0000259" key="2">
    <source>
        <dbReference type="Pfam" id="PF08414"/>
    </source>
</evidence>
<gene>
    <name evidence="3" type="ORF">Cni_G25378</name>
</gene>
<name>A0AAQ3QPD8_9LILI</name>
<dbReference type="Proteomes" id="UP001327560">
    <property type="component" value="Chromosome 8"/>
</dbReference>
<dbReference type="GO" id="GO:0050664">
    <property type="term" value="F:oxidoreductase activity, acting on NAD(P)H, oxygen as acceptor"/>
    <property type="evidence" value="ECO:0007669"/>
    <property type="project" value="InterPro"/>
</dbReference>
<feature type="domain" description="NADPH oxidase Respiratory burst" evidence="2">
    <location>
        <begin position="94"/>
        <end position="148"/>
    </location>
</feature>
<dbReference type="Pfam" id="PF08414">
    <property type="entry name" value="NADPH_Ox"/>
    <property type="match status" value="1"/>
</dbReference>
<accession>A0AAQ3QPD8</accession>
<evidence type="ECO:0000256" key="1">
    <source>
        <dbReference type="SAM" id="MobiDB-lite"/>
    </source>
</evidence>
<dbReference type="InterPro" id="IPR013623">
    <property type="entry name" value="NADPH_Ox"/>
</dbReference>
<proteinExistence type="predicted"/>
<reference evidence="3 4" key="1">
    <citation type="submission" date="2023-10" db="EMBL/GenBank/DDBJ databases">
        <title>Chromosome-scale genome assembly provides insights into flower coloration mechanisms of Canna indica.</title>
        <authorList>
            <person name="Li C."/>
        </authorList>
    </citation>
    <scope>NUCLEOTIDE SEQUENCE [LARGE SCALE GENOMIC DNA]</scope>
    <source>
        <tissue evidence="3">Flower</tissue>
    </source>
</reference>
<dbReference type="AlphaFoldDB" id="A0AAQ3QPD8"/>
<keyword evidence="4" id="KW-1185">Reference proteome</keyword>
<feature type="region of interest" description="Disordered" evidence="1">
    <location>
        <begin position="71"/>
        <end position="93"/>
    </location>
</feature>